<name>A0AAD7IKM6_9AGAR</name>
<sequence length="270" mass="30667">MATCGQQSGKGRKELHKVRVTEHSKDQFIVENEPQRTRNGFLHPKQLVIEFRDLRKPPLSLQLTAGLLTAWNWFQGPLPCLGTTAKPTQGRMLPHAVATYLGFFRHDESLLHRFNLNLLRRDRRNHPAESPKGNANALNILPAESARLIKYREHRGWSAKSTSREAENQSNDGGAGIESANMIECQNLSKSESRSRHERNFQGPTNLCFKLAPIPPNPRKKRKRTARGKLKEWNADASNEFEQRAMTAGIGTRRMAHGRVEERGNKRGQL</sequence>
<feature type="region of interest" description="Disordered" evidence="1">
    <location>
        <begin position="191"/>
        <end position="270"/>
    </location>
</feature>
<evidence type="ECO:0000313" key="3">
    <source>
        <dbReference type="Proteomes" id="UP001215598"/>
    </source>
</evidence>
<protein>
    <submittedName>
        <fullName evidence="2">Uncharacterized protein</fullName>
    </submittedName>
</protein>
<keyword evidence="3" id="KW-1185">Reference proteome</keyword>
<proteinExistence type="predicted"/>
<dbReference type="AlphaFoldDB" id="A0AAD7IKM6"/>
<feature type="region of interest" description="Disordered" evidence="1">
    <location>
        <begin position="157"/>
        <end position="177"/>
    </location>
</feature>
<feature type="compositionally biased region" description="Basic residues" evidence="1">
    <location>
        <begin position="218"/>
        <end position="228"/>
    </location>
</feature>
<organism evidence="2 3">
    <name type="scientific">Mycena metata</name>
    <dbReference type="NCBI Taxonomy" id="1033252"/>
    <lineage>
        <taxon>Eukaryota</taxon>
        <taxon>Fungi</taxon>
        <taxon>Dikarya</taxon>
        <taxon>Basidiomycota</taxon>
        <taxon>Agaricomycotina</taxon>
        <taxon>Agaricomycetes</taxon>
        <taxon>Agaricomycetidae</taxon>
        <taxon>Agaricales</taxon>
        <taxon>Marasmiineae</taxon>
        <taxon>Mycenaceae</taxon>
        <taxon>Mycena</taxon>
    </lineage>
</organism>
<reference evidence="2" key="1">
    <citation type="submission" date="2023-03" db="EMBL/GenBank/DDBJ databases">
        <title>Massive genome expansion in bonnet fungi (Mycena s.s.) driven by repeated elements and novel gene families across ecological guilds.</title>
        <authorList>
            <consortium name="Lawrence Berkeley National Laboratory"/>
            <person name="Harder C.B."/>
            <person name="Miyauchi S."/>
            <person name="Viragh M."/>
            <person name="Kuo A."/>
            <person name="Thoen E."/>
            <person name="Andreopoulos B."/>
            <person name="Lu D."/>
            <person name="Skrede I."/>
            <person name="Drula E."/>
            <person name="Henrissat B."/>
            <person name="Morin E."/>
            <person name="Kohler A."/>
            <person name="Barry K."/>
            <person name="LaButti K."/>
            <person name="Morin E."/>
            <person name="Salamov A."/>
            <person name="Lipzen A."/>
            <person name="Mereny Z."/>
            <person name="Hegedus B."/>
            <person name="Baldrian P."/>
            <person name="Stursova M."/>
            <person name="Weitz H."/>
            <person name="Taylor A."/>
            <person name="Grigoriev I.V."/>
            <person name="Nagy L.G."/>
            <person name="Martin F."/>
            <person name="Kauserud H."/>
        </authorList>
    </citation>
    <scope>NUCLEOTIDE SEQUENCE</scope>
    <source>
        <strain evidence="2">CBHHK182m</strain>
    </source>
</reference>
<dbReference type="EMBL" id="JARKIB010000087">
    <property type="protein sequence ID" value="KAJ7744358.1"/>
    <property type="molecule type" value="Genomic_DNA"/>
</dbReference>
<evidence type="ECO:0000256" key="1">
    <source>
        <dbReference type="SAM" id="MobiDB-lite"/>
    </source>
</evidence>
<feature type="compositionally biased region" description="Basic and acidic residues" evidence="1">
    <location>
        <begin position="191"/>
        <end position="200"/>
    </location>
</feature>
<feature type="compositionally biased region" description="Basic and acidic residues" evidence="1">
    <location>
        <begin position="258"/>
        <end position="270"/>
    </location>
</feature>
<accession>A0AAD7IKM6</accession>
<feature type="compositionally biased region" description="Basic and acidic residues" evidence="1">
    <location>
        <begin position="157"/>
        <end position="167"/>
    </location>
</feature>
<gene>
    <name evidence="2" type="ORF">B0H16DRAFT_1693209</name>
</gene>
<comment type="caution">
    <text evidence="2">The sequence shown here is derived from an EMBL/GenBank/DDBJ whole genome shotgun (WGS) entry which is preliminary data.</text>
</comment>
<evidence type="ECO:0000313" key="2">
    <source>
        <dbReference type="EMBL" id="KAJ7744358.1"/>
    </source>
</evidence>
<dbReference type="Proteomes" id="UP001215598">
    <property type="component" value="Unassembled WGS sequence"/>
</dbReference>